<evidence type="ECO:0000256" key="2">
    <source>
        <dbReference type="SAM" id="Phobius"/>
    </source>
</evidence>
<feature type="transmembrane region" description="Helical" evidence="2">
    <location>
        <begin position="223"/>
        <end position="243"/>
    </location>
</feature>
<keyword evidence="4" id="KW-1185">Reference proteome</keyword>
<dbReference type="OMA" id="PRKQIGM"/>
<dbReference type="HOGENOM" id="CLU_010096_1_0_1"/>
<organism evidence="3 4">
    <name type="scientific">Phytophthora ramorum</name>
    <name type="common">Sudden oak death agent</name>
    <dbReference type="NCBI Taxonomy" id="164328"/>
    <lineage>
        <taxon>Eukaryota</taxon>
        <taxon>Sar</taxon>
        <taxon>Stramenopiles</taxon>
        <taxon>Oomycota</taxon>
        <taxon>Peronosporomycetes</taxon>
        <taxon>Peronosporales</taxon>
        <taxon>Peronosporaceae</taxon>
        <taxon>Phytophthora</taxon>
    </lineage>
</organism>
<feature type="region of interest" description="Disordered" evidence="1">
    <location>
        <begin position="1"/>
        <end position="35"/>
    </location>
</feature>
<keyword evidence="2" id="KW-0812">Transmembrane</keyword>
<feature type="transmembrane region" description="Helical" evidence="2">
    <location>
        <begin position="174"/>
        <end position="202"/>
    </location>
</feature>
<dbReference type="Proteomes" id="UP000005238">
    <property type="component" value="Unassembled WGS sequence"/>
</dbReference>
<dbReference type="AlphaFoldDB" id="H3H155"/>
<evidence type="ECO:0000313" key="3">
    <source>
        <dbReference type="EnsemblProtists" id="Phyra83948"/>
    </source>
</evidence>
<dbReference type="EMBL" id="DS566097">
    <property type="status" value="NOT_ANNOTATED_CDS"/>
    <property type="molecule type" value="Genomic_DNA"/>
</dbReference>
<dbReference type="InParanoid" id="H3H155"/>
<feature type="transmembrane region" description="Helical" evidence="2">
    <location>
        <begin position="705"/>
        <end position="723"/>
    </location>
</feature>
<reference evidence="3" key="2">
    <citation type="submission" date="2015-06" db="UniProtKB">
        <authorList>
            <consortium name="EnsemblProtists"/>
        </authorList>
    </citation>
    <scope>IDENTIFICATION</scope>
    <source>
        <strain evidence="3">Pr102</strain>
    </source>
</reference>
<dbReference type="EnsemblProtists" id="Phyra83948">
    <property type="protein sequence ID" value="Phyra83948"/>
    <property type="gene ID" value="Phyra83948"/>
</dbReference>
<reference evidence="4" key="1">
    <citation type="journal article" date="2006" name="Science">
        <title>Phytophthora genome sequences uncover evolutionary origins and mechanisms of pathogenesis.</title>
        <authorList>
            <person name="Tyler B.M."/>
            <person name="Tripathy S."/>
            <person name="Zhang X."/>
            <person name="Dehal P."/>
            <person name="Jiang R.H."/>
            <person name="Aerts A."/>
            <person name="Arredondo F.D."/>
            <person name="Baxter L."/>
            <person name="Bensasson D."/>
            <person name="Beynon J.L."/>
            <person name="Chapman J."/>
            <person name="Damasceno C.M."/>
            <person name="Dorrance A.E."/>
            <person name="Dou D."/>
            <person name="Dickerman A.W."/>
            <person name="Dubchak I.L."/>
            <person name="Garbelotto M."/>
            <person name="Gijzen M."/>
            <person name="Gordon S.G."/>
            <person name="Govers F."/>
            <person name="Grunwald N.J."/>
            <person name="Huang W."/>
            <person name="Ivors K.L."/>
            <person name="Jones R.W."/>
            <person name="Kamoun S."/>
            <person name="Krampis K."/>
            <person name="Lamour K.H."/>
            <person name="Lee M.K."/>
            <person name="McDonald W.H."/>
            <person name="Medina M."/>
            <person name="Meijer H.J."/>
            <person name="Nordberg E.K."/>
            <person name="Maclean D.J."/>
            <person name="Ospina-Giraldo M.D."/>
            <person name="Morris P.F."/>
            <person name="Phuntumart V."/>
            <person name="Putnam N.H."/>
            <person name="Rash S."/>
            <person name="Rose J.K."/>
            <person name="Sakihama Y."/>
            <person name="Salamov A.A."/>
            <person name="Savidor A."/>
            <person name="Scheuring C.F."/>
            <person name="Smith B.M."/>
            <person name="Sobral B.W."/>
            <person name="Terry A."/>
            <person name="Torto-Alalibo T.A."/>
            <person name="Win J."/>
            <person name="Xu Z."/>
            <person name="Zhang H."/>
            <person name="Grigoriev I.V."/>
            <person name="Rokhsar D.S."/>
            <person name="Boore J.L."/>
        </authorList>
    </citation>
    <scope>NUCLEOTIDE SEQUENCE [LARGE SCALE GENOMIC DNA]</scope>
    <source>
        <strain evidence="4">Pr102</strain>
    </source>
</reference>
<dbReference type="VEuPathDB" id="FungiDB:KRP23_1889"/>
<protein>
    <recommendedName>
        <fullName evidence="5">Transmembrane protein</fullName>
    </recommendedName>
</protein>
<evidence type="ECO:0000313" key="4">
    <source>
        <dbReference type="Proteomes" id="UP000005238"/>
    </source>
</evidence>
<evidence type="ECO:0008006" key="5">
    <source>
        <dbReference type="Google" id="ProtNLM"/>
    </source>
</evidence>
<dbReference type="VEuPathDB" id="FungiDB:KRP22_11461"/>
<sequence length="793" mass="86852">MAYPISYKHQGKVTVMPPPKKRPPPPPQSLRAQAEAKYEVHLAERRQLEQERMSSYTDDAFVCESPHAMLASSRGVPPENVQTAGASPYLVVDNIGRLRVDSVSDSDAHEDVAYGELAQPRPEIILRWKRFAVLVVLTAATMSAIAAWLREGFVVDRGVSSNDAMNKVDTVNSYIGLIMGFIESFVGLGVEEIFPVFIVYLHNLRWYPGDDPATKKQSKFKKFALTIFIPAVMMAVGSSLSAVQANQKDDNTVNASANSTATRFLMQEATELEGGGLADSILKTALARKVDPMQPLDTSVCNAENEFSAETLLAAAPKAVFGFPLHEWGAEFANGWVRQEATKRYEVSYPGDAEQETVTLSEVMPLATAYELWLQGKSALLNSLRASGKDQVTAQPSSTGELLDGVFQSLLDMGLPLAENGDLDASFETLTLSSLMDLDTMTLKVPLSGSSNASVVCGDASCALLERQVGLGQRLPRKQIGMMEMKGNCSATANCDAIPTAAFLYGITTVTSDVSDQKSEATIAMRSLVLTFARLSWRFDTAAYECEMETSSGQDCHVLHHQLGDGDRHLVVPKQWLPAQLQAGTFSPQMSLVQLLEPKVKLSPAQGSRFATLEYLESWPRQEANSCSAAVDTYLKYVDTNHFYMGGDMINTMAASALLFIFQNARVMDSAPGVDIMTTQRRLVDTTTPRVKVFLTNTTVGNACTWTGCGVLLILTILVLVLPNERARISPPRGGNARAERFVAVQTEQVYPNLIYKKRFLIGKTGEEIKFGEFAVESVGLHHKMEEDEQIYI</sequence>
<keyword evidence="2" id="KW-0472">Membrane</keyword>
<accession>H3H155</accession>
<name>H3H155_PHYRM</name>
<proteinExistence type="predicted"/>
<feature type="transmembrane region" description="Helical" evidence="2">
    <location>
        <begin position="131"/>
        <end position="149"/>
    </location>
</feature>
<dbReference type="eggNOG" id="ENOG502QWAS">
    <property type="taxonomic scope" value="Eukaryota"/>
</dbReference>
<evidence type="ECO:0000256" key="1">
    <source>
        <dbReference type="SAM" id="MobiDB-lite"/>
    </source>
</evidence>
<keyword evidence="2" id="KW-1133">Transmembrane helix</keyword>